<comment type="pathway">
    <text evidence="1">Amino-sugar metabolism; 1,6-anhydro-N-acetylmuramate degradation.</text>
</comment>
<gene>
    <name evidence="1" type="primary">anmK</name>
    <name evidence="2" type="ORF">ACFODZ_04240</name>
</gene>
<proteinExistence type="inferred from homology"/>
<dbReference type="PANTHER" id="PTHR30605">
    <property type="entry name" value="ANHYDRO-N-ACETYLMURAMIC ACID KINASE"/>
    <property type="match status" value="1"/>
</dbReference>
<dbReference type="SUPFAM" id="SSF53067">
    <property type="entry name" value="Actin-like ATPase domain"/>
    <property type="match status" value="1"/>
</dbReference>
<keyword evidence="3" id="KW-1185">Reference proteome</keyword>
<evidence type="ECO:0000313" key="3">
    <source>
        <dbReference type="Proteomes" id="UP001595533"/>
    </source>
</evidence>
<comment type="function">
    <text evidence="1">Catalyzes the specific phosphorylation of 1,6-anhydro-N-acetylmuramic acid (anhMurNAc) with the simultaneous cleavage of the 1,6-anhydro ring, generating MurNAc-6-P. Is required for the utilization of anhMurNAc either imported from the medium or derived from its own cell wall murein, and thus plays a role in cell wall recycling.</text>
</comment>
<name>A0ABV7J9Y7_9GAMM</name>
<accession>A0ABV7J9Y7</accession>
<keyword evidence="1" id="KW-0119">Carbohydrate metabolism</keyword>
<feature type="binding site" evidence="1">
    <location>
        <begin position="9"/>
        <end position="16"/>
    </location>
    <ligand>
        <name>ATP</name>
        <dbReference type="ChEBI" id="CHEBI:30616"/>
    </ligand>
</feature>
<reference evidence="3" key="1">
    <citation type="journal article" date="2019" name="Int. J. Syst. Evol. Microbiol.">
        <title>The Global Catalogue of Microorganisms (GCM) 10K type strain sequencing project: providing services to taxonomists for standard genome sequencing and annotation.</title>
        <authorList>
            <consortium name="The Broad Institute Genomics Platform"/>
            <consortium name="The Broad Institute Genome Sequencing Center for Infectious Disease"/>
            <person name="Wu L."/>
            <person name="Ma J."/>
        </authorList>
    </citation>
    <scope>NUCLEOTIDE SEQUENCE [LARGE SCALE GENOMIC DNA]</scope>
    <source>
        <strain evidence="3">KCTC 42953</strain>
    </source>
</reference>
<dbReference type="InterPro" id="IPR005338">
    <property type="entry name" value="Anhydro_N_Ac-Mur_kinase"/>
</dbReference>
<keyword evidence="1 2" id="KW-0808">Transferase</keyword>
<dbReference type="GO" id="GO:0016301">
    <property type="term" value="F:kinase activity"/>
    <property type="evidence" value="ECO:0007669"/>
    <property type="project" value="UniProtKB-KW"/>
</dbReference>
<dbReference type="EMBL" id="JBHRTS010000002">
    <property type="protein sequence ID" value="MFC3193451.1"/>
    <property type="molecule type" value="Genomic_DNA"/>
</dbReference>
<dbReference type="InterPro" id="IPR043129">
    <property type="entry name" value="ATPase_NBD"/>
</dbReference>
<comment type="similarity">
    <text evidence="1">Belongs to the anhydro-N-acetylmuramic acid kinase family.</text>
</comment>
<dbReference type="PANTHER" id="PTHR30605:SF0">
    <property type="entry name" value="ANHYDRO-N-ACETYLMURAMIC ACID KINASE"/>
    <property type="match status" value="1"/>
</dbReference>
<organism evidence="2 3">
    <name type="scientific">Marinicella sediminis</name>
    <dbReference type="NCBI Taxonomy" id="1792834"/>
    <lineage>
        <taxon>Bacteria</taxon>
        <taxon>Pseudomonadati</taxon>
        <taxon>Pseudomonadota</taxon>
        <taxon>Gammaproteobacteria</taxon>
        <taxon>Lysobacterales</taxon>
        <taxon>Marinicellaceae</taxon>
        <taxon>Marinicella</taxon>
    </lineage>
</organism>
<comment type="pathway">
    <text evidence="1">Cell wall biogenesis; peptidoglycan recycling.</text>
</comment>
<dbReference type="Gene3D" id="3.30.420.40">
    <property type="match status" value="2"/>
</dbReference>
<evidence type="ECO:0000313" key="2">
    <source>
        <dbReference type="EMBL" id="MFC3193451.1"/>
    </source>
</evidence>
<dbReference type="Pfam" id="PF03702">
    <property type="entry name" value="AnmK"/>
    <property type="match status" value="1"/>
</dbReference>
<dbReference type="EC" id="2.7.1.170" evidence="1"/>
<comment type="catalytic activity">
    <reaction evidence="1">
        <text>1,6-anhydro-N-acetyl-beta-muramate + ATP + H2O = N-acetyl-D-muramate 6-phosphate + ADP + H(+)</text>
        <dbReference type="Rhea" id="RHEA:24952"/>
        <dbReference type="ChEBI" id="CHEBI:15377"/>
        <dbReference type="ChEBI" id="CHEBI:15378"/>
        <dbReference type="ChEBI" id="CHEBI:30616"/>
        <dbReference type="ChEBI" id="CHEBI:58690"/>
        <dbReference type="ChEBI" id="CHEBI:58722"/>
        <dbReference type="ChEBI" id="CHEBI:456216"/>
        <dbReference type="EC" id="2.7.1.170"/>
    </reaction>
</comment>
<protein>
    <recommendedName>
        <fullName evidence="1">Anhydro-N-acetylmuramic acid kinase</fullName>
        <ecNumber evidence="1">2.7.1.170</ecNumber>
    </recommendedName>
    <alternativeName>
        <fullName evidence="1">AnhMurNAc kinase</fullName>
    </alternativeName>
</protein>
<dbReference type="Proteomes" id="UP001595533">
    <property type="component" value="Unassembled WGS sequence"/>
</dbReference>
<sequence>MLCIGVMSGTSCDGVDVALVDFGVRQKTLATHFKCYPDHLKATLHKLISEQSAELSELSQLDIRLARFYAEVVGELLASQQIHPHEVSVLGLHGQTIYHDPDHTHANTIQWGSAAMVAALTGIDTVAEFRQMDVALGGQGAPLAPAFHQHLLRLIKRPAAILNLGGIANLTVRKGQHLIGFDTGPANCLLDGWCARHLGVDLDSGGQWAAQGQVIADLLSQLLADPYFQRQPPKSTGRELFNLEWLDDMLADRQYRAVDVQRTLLALTAKSVAAALEATEVVVDEVYVCGGGVHNSALMNALSDELSVPVLSTASLGVAPDDVEAVLMAWLAWQNSQRMQTDLRAVTGAAQAHVYGVLHKSIR</sequence>
<dbReference type="RefSeq" id="WP_077410224.1">
    <property type="nucleotide sequence ID" value="NZ_JBHRTS010000002.1"/>
</dbReference>
<dbReference type="NCBIfam" id="NF007139">
    <property type="entry name" value="PRK09585.1-3"/>
    <property type="match status" value="1"/>
</dbReference>
<dbReference type="CDD" id="cd24050">
    <property type="entry name" value="ASKHA_NBD_ANMK"/>
    <property type="match status" value="1"/>
</dbReference>
<keyword evidence="1" id="KW-0067">ATP-binding</keyword>
<dbReference type="HAMAP" id="MF_01270">
    <property type="entry name" value="AnhMurNAc_kinase"/>
    <property type="match status" value="1"/>
</dbReference>
<comment type="caution">
    <text evidence="2">The sequence shown here is derived from an EMBL/GenBank/DDBJ whole genome shotgun (WGS) entry which is preliminary data.</text>
</comment>
<evidence type="ECO:0000256" key="1">
    <source>
        <dbReference type="HAMAP-Rule" id="MF_01270"/>
    </source>
</evidence>
<keyword evidence="1" id="KW-0547">Nucleotide-binding</keyword>
<keyword evidence="1 2" id="KW-0418">Kinase</keyword>